<keyword evidence="2" id="KW-1185">Reference proteome</keyword>
<comment type="caution">
    <text evidence="1">The sequence shown here is derived from an EMBL/GenBank/DDBJ whole genome shotgun (WGS) entry which is preliminary data.</text>
</comment>
<reference evidence="1 2" key="1">
    <citation type="submission" date="2023-10" db="EMBL/GenBank/DDBJ databases">
        <title>Draft genome sequence of Xylaria bambusicola isolate GMP-LS, the root and basal stem rot pathogen of sugarcane in Indonesia.</title>
        <authorList>
            <person name="Selvaraj P."/>
            <person name="Muralishankar V."/>
            <person name="Muruganantham S."/>
            <person name="Sp S."/>
            <person name="Haryani S."/>
            <person name="Lau K.J.X."/>
            <person name="Naqvi N.I."/>
        </authorList>
    </citation>
    <scope>NUCLEOTIDE SEQUENCE [LARGE SCALE GENOMIC DNA]</scope>
    <source>
        <strain evidence="1">GMP-LS</strain>
    </source>
</reference>
<dbReference type="EMBL" id="JAWHQM010000122">
    <property type="protein sequence ID" value="KAK5637489.1"/>
    <property type="molecule type" value="Genomic_DNA"/>
</dbReference>
<evidence type="ECO:0000313" key="2">
    <source>
        <dbReference type="Proteomes" id="UP001305414"/>
    </source>
</evidence>
<name>A0AAN7V6C0_9PEZI</name>
<sequence>MIPAHYYCDRLDTFDCSTRADLEVVEIESIPSKLNLPIISTETHNLTSFSPVTPVSRLEHSLVRPLAKRVCDKAGSGSLGHTQIPTCHLYTSNMNLSNHTYRDAATPRIQDI</sequence>
<gene>
    <name evidence="1" type="ORF">RRF57_013204</name>
</gene>
<accession>A0AAN7V6C0</accession>
<dbReference type="Proteomes" id="UP001305414">
    <property type="component" value="Unassembled WGS sequence"/>
</dbReference>
<organism evidence="1 2">
    <name type="scientific">Xylaria bambusicola</name>
    <dbReference type="NCBI Taxonomy" id="326684"/>
    <lineage>
        <taxon>Eukaryota</taxon>
        <taxon>Fungi</taxon>
        <taxon>Dikarya</taxon>
        <taxon>Ascomycota</taxon>
        <taxon>Pezizomycotina</taxon>
        <taxon>Sordariomycetes</taxon>
        <taxon>Xylariomycetidae</taxon>
        <taxon>Xylariales</taxon>
        <taxon>Xylariaceae</taxon>
        <taxon>Xylaria</taxon>
    </lineage>
</organism>
<evidence type="ECO:0000313" key="1">
    <source>
        <dbReference type="EMBL" id="KAK5637489.1"/>
    </source>
</evidence>
<protein>
    <submittedName>
        <fullName evidence="1">Uncharacterized protein</fullName>
    </submittedName>
</protein>
<dbReference type="AlphaFoldDB" id="A0AAN7V6C0"/>
<proteinExistence type="predicted"/>